<evidence type="ECO:0000256" key="9">
    <source>
        <dbReference type="ARBA" id="ARBA00022946"/>
    </source>
</evidence>
<name>A0A804Q8B2_MAIZE</name>
<dbReference type="CDD" id="cd07521">
    <property type="entry name" value="HAD_FCP1-like"/>
    <property type="match status" value="1"/>
</dbReference>
<keyword evidence="10" id="KW-1133">Transmembrane helix</keyword>
<dbReference type="Pfam" id="PF13041">
    <property type="entry name" value="PPR_2"/>
    <property type="match status" value="1"/>
</dbReference>
<evidence type="ECO:0000256" key="13">
    <source>
        <dbReference type="ARBA" id="ARBA00023136"/>
    </source>
</evidence>
<comment type="subcellular location">
    <subcellularLocation>
        <location evidence="1">Mitochondrion inner membrane</location>
        <topology evidence="1">Single-pass membrane protein</topology>
    </subcellularLocation>
</comment>
<keyword evidence="11" id="KW-0811">Translocation</keyword>
<keyword evidence="6" id="KW-0677">Repeat</keyword>
<feature type="domain" description="FCP1 homology" evidence="15">
    <location>
        <begin position="205"/>
        <end position="352"/>
    </location>
</feature>
<dbReference type="PROSITE" id="PS51375">
    <property type="entry name" value="PPR"/>
    <property type="match status" value="3"/>
</dbReference>
<dbReference type="Gene3D" id="1.25.40.10">
    <property type="entry name" value="Tetratricopeptide repeat domain"/>
    <property type="match status" value="1"/>
</dbReference>
<evidence type="ECO:0000256" key="6">
    <source>
        <dbReference type="ARBA" id="ARBA00022737"/>
    </source>
</evidence>
<dbReference type="GO" id="GO:0005743">
    <property type="term" value="C:mitochondrial inner membrane"/>
    <property type="evidence" value="ECO:0007669"/>
    <property type="project" value="UniProtKB-SubCell"/>
</dbReference>
<dbReference type="AlphaFoldDB" id="A0A804Q8B2"/>
<dbReference type="FunFam" id="3.40.50.1000:FF:000019">
    <property type="entry name" value="Mitochondrial import inner membrane translocase subunit TIM50"/>
    <property type="match status" value="1"/>
</dbReference>
<dbReference type="InParanoid" id="A0A804Q8B2"/>
<evidence type="ECO:0000313" key="17">
    <source>
        <dbReference type="Proteomes" id="UP000007305"/>
    </source>
</evidence>
<dbReference type="SMART" id="SM00577">
    <property type="entry name" value="CPDc"/>
    <property type="match status" value="1"/>
</dbReference>
<evidence type="ECO:0000256" key="10">
    <source>
        <dbReference type="ARBA" id="ARBA00022989"/>
    </source>
</evidence>
<reference evidence="16" key="3">
    <citation type="submission" date="2021-05" db="UniProtKB">
        <authorList>
            <consortium name="EnsemblPlants"/>
        </authorList>
    </citation>
    <scope>IDENTIFICATION</scope>
    <source>
        <strain evidence="16">cv. B73</strain>
    </source>
</reference>
<protein>
    <recommendedName>
        <fullName evidence="15">FCP1 homology domain-containing protein</fullName>
    </recommendedName>
</protein>
<evidence type="ECO:0000256" key="7">
    <source>
        <dbReference type="ARBA" id="ARBA00022792"/>
    </source>
</evidence>
<keyword evidence="12" id="KW-0496">Mitochondrion</keyword>
<keyword evidence="5" id="KW-0812">Transmembrane</keyword>
<keyword evidence="17" id="KW-1185">Reference proteome</keyword>
<keyword evidence="9" id="KW-0809">Transit peptide</keyword>
<evidence type="ECO:0000256" key="8">
    <source>
        <dbReference type="ARBA" id="ARBA00022927"/>
    </source>
</evidence>
<accession>A0A804Q8B2</accession>
<dbReference type="Pfam" id="PF03031">
    <property type="entry name" value="NIF"/>
    <property type="match status" value="1"/>
</dbReference>
<evidence type="ECO:0000256" key="11">
    <source>
        <dbReference type="ARBA" id="ARBA00023010"/>
    </source>
</evidence>
<evidence type="ECO:0000313" key="16">
    <source>
        <dbReference type="EnsemblPlants" id="Zm00001eb303860_P001"/>
    </source>
</evidence>
<feature type="repeat" description="PPR" evidence="14">
    <location>
        <begin position="45"/>
        <end position="79"/>
    </location>
</feature>
<evidence type="ECO:0000256" key="1">
    <source>
        <dbReference type="ARBA" id="ARBA00004434"/>
    </source>
</evidence>
<sequence>MTSVYRVAPDVHTFNIFFSSSCRVEGVDAAMRWFGEMQRRSCAPTVVSFNTLMCGFIREGRYKEGTKVAREMLELGVGLSVASMEILIGGLCCGSKALEAAELFVEFLGDGVVLEGFDCFELVEALCRGGKVDRVVEAVDMVLERNTKCCLSAPTGATVLECLMEAGKLDEVYRLMWRMIDQGIVLDTISCNCIFEALCEAGRTADANQLRVLAKEKGFEADGETYCMLRERGCRTFKRPGVDAFLEHMSKLYEVVVYSDQPPMYVEPVFERLNSRGTISHRLSRPATKYVDGKHYRDLSKLNRNPAQVIYLSAHALESCLQHENCVEIKPFKLEDKNDTQLLDLIPFLEYVAMARPSDIRTVLASYQGHDVAAKFIERSKEHQR</sequence>
<dbReference type="Gramene" id="Zm00001eb303860_T001">
    <property type="protein sequence ID" value="Zm00001eb303860_P001"/>
    <property type="gene ID" value="Zm00001eb303860"/>
</dbReference>
<evidence type="ECO:0000256" key="14">
    <source>
        <dbReference type="PROSITE-ProRule" id="PRU00708"/>
    </source>
</evidence>
<feature type="repeat" description="PPR" evidence="14">
    <location>
        <begin position="10"/>
        <end position="44"/>
    </location>
</feature>
<evidence type="ECO:0000259" key="15">
    <source>
        <dbReference type="PROSITE" id="PS50969"/>
    </source>
</evidence>
<comment type="similarity">
    <text evidence="2">Belongs to the TIM50 family.</text>
</comment>
<reference evidence="17" key="1">
    <citation type="submission" date="2015-12" db="EMBL/GenBank/DDBJ databases">
        <title>Update maize B73 reference genome by single molecule sequencing technologies.</title>
        <authorList>
            <consortium name="Maize Genome Sequencing Project"/>
            <person name="Ware D."/>
        </authorList>
    </citation>
    <scope>NUCLEOTIDE SEQUENCE [LARGE SCALE GENOMIC DNA]</scope>
    <source>
        <strain evidence="17">cv. B73</strain>
    </source>
</reference>
<dbReference type="Gene3D" id="3.40.50.1000">
    <property type="entry name" value="HAD superfamily/HAD-like"/>
    <property type="match status" value="1"/>
</dbReference>
<dbReference type="SUPFAM" id="SSF56784">
    <property type="entry name" value="HAD-like"/>
    <property type="match status" value="1"/>
</dbReference>
<evidence type="ECO:0000256" key="3">
    <source>
        <dbReference type="ARBA" id="ARBA00007626"/>
    </source>
</evidence>
<dbReference type="EnsemblPlants" id="Zm00001eb303860_T001">
    <property type="protein sequence ID" value="Zm00001eb303860_P001"/>
    <property type="gene ID" value="Zm00001eb303860"/>
</dbReference>
<proteinExistence type="inferred from homology"/>
<dbReference type="InterPro" id="IPR023214">
    <property type="entry name" value="HAD_sf"/>
</dbReference>
<evidence type="ECO:0000256" key="12">
    <source>
        <dbReference type="ARBA" id="ARBA00023128"/>
    </source>
</evidence>
<keyword evidence="4" id="KW-0813">Transport</keyword>
<dbReference type="NCBIfam" id="TIGR00756">
    <property type="entry name" value="PPR"/>
    <property type="match status" value="2"/>
</dbReference>
<evidence type="ECO:0000256" key="4">
    <source>
        <dbReference type="ARBA" id="ARBA00022448"/>
    </source>
</evidence>
<organism evidence="16 17">
    <name type="scientific">Zea mays</name>
    <name type="common">Maize</name>
    <dbReference type="NCBI Taxonomy" id="4577"/>
    <lineage>
        <taxon>Eukaryota</taxon>
        <taxon>Viridiplantae</taxon>
        <taxon>Streptophyta</taxon>
        <taxon>Embryophyta</taxon>
        <taxon>Tracheophyta</taxon>
        <taxon>Spermatophyta</taxon>
        <taxon>Magnoliopsida</taxon>
        <taxon>Liliopsida</taxon>
        <taxon>Poales</taxon>
        <taxon>Poaceae</taxon>
        <taxon>PACMAD clade</taxon>
        <taxon>Panicoideae</taxon>
        <taxon>Andropogonodae</taxon>
        <taxon>Andropogoneae</taxon>
        <taxon>Tripsacinae</taxon>
        <taxon>Zea</taxon>
    </lineage>
</organism>
<dbReference type="InterPro" id="IPR036412">
    <property type="entry name" value="HAD-like_sf"/>
</dbReference>
<dbReference type="GO" id="GO:0015031">
    <property type="term" value="P:protein transport"/>
    <property type="evidence" value="ECO:0007669"/>
    <property type="project" value="UniProtKB-KW"/>
</dbReference>
<dbReference type="InterPro" id="IPR002885">
    <property type="entry name" value="PPR_rpt"/>
</dbReference>
<evidence type="ECO:0000256" key="2">
    <source>
        <dbReference type="ARBA" id="ARBA00006344"/>
    </source>
</evidence>
<feature type="repeat" description="PPR" evidence="14">
    <location>
        <begin position="187"/>
        <end position="221"/>
    </location>
</feature>
<dbReference type="Proteomes" id="UP000007305">
    <property type="component" value="Chromosome 7"/>
</dbReference>
<comment type="similarity">
    <text evidence="3">Belongs to the PPR family. P subfamily.</text>
</comment>
<keyword evidence="7" id="KW-0999">Mitochondrion inner membrane</keyword>
<dbReference type="Pfam" id="PF01535">
    <property type="entry name" value="PPR"/>
    <property type="match status" value="2"/>
</dbReference>
<dbReference type="InterPro" id="IPR011990">
    <property type="entry name" value="TPR-like_helical_dom_sf"/>
</dbReference>
<dbReference type="PROSITE" id="PS51257">
    <property type="entry name" value="PROKAR_LIPOPROTEIN"/>
    <property type="match status" value="1"/>
</dbReference>
<keyword evidence="8" id="KW-0653">Protein transport</keyword>
<dbReference type="PANTHER" id="PTHR47941">
    <property type="entry name" value="PENTATRICOPEPTIDE REPEAT-CONTAINING PROTEIN 3, MITOCHONDRIAL"/>
    <property type="match status" value="1"/>
</dbReference>
<keyword evidence="13" id="KW-0472">Membrane</keyword>
<dbReference type="InterPro" id="IPR004274">
    <property type="entry name" value="FCP1_dom"/>
</dbReference>
<evidence type="ECO:0000256" key="5">
    <source>
        <dbReference type="ARBA" id="ARBA00022692"/>
    </source>
</evidence>
<reference evidence="16" key="2">
    <citation type="submission" date="2019-07" db="EMBL/GenBank/DDBJ databases">
        <authorList>
            <person name="Seetharam A."/>
            <person name="Woodhouse M."/>
            <person name="Cannon E."/>
        </authorList>
    </citation>
    <scope>NUCLEOTIDE SEQUENCE [LARGE SCALE GENOMIC DNA]</scope>
    <source>
        <strain evidence="16">cv. B73</strain>
    </source>
</reference>
<dbReference type="PROSITE" id="PS50969">
    <property type="entry name" value="FCP1"/>
    <property type="match status" value="1"/>
</dbReference>